<sequence>MDLEAILPRYSNIKKLTVTKFPYQYIFNYIPRLCPNLESFTFHRNKDGCHQDHRFPVTLPIRPTLPMFQGKLHTLILMEDDFATPMPWDMMKNILEQASPTLQQLHCCFYFTNTRFTSILGADPPRFNLPELKILKCTVGEGKSQKYVASLICNAPKLAAVTIRNYARTQRIADQILDALIGLDHLTWLELLESRFSKQLNEKKLISLFDKHAALGDKAPLQCVSLDGPFVKRDILAPLTKVVTLRGIDLGFCNPNLNKFIVAVKKLKHFHDLRVMKMGTVTNDTLLKFASIPNLKRFILLACKNVNSNGLFKLVDNSLSLEELQISEGTNRSSKFEVHAKEKLAKFCIYSNFDDDNFV</sequence>
<dbReference type="Proteomes" id="UP001209540">
    <property type="component" value="Unassembled WGS sequence"/>
</dbReference>
<keyword evidence="2" id="KW-1185">Reference proteome</keyword>
<dbReference type="SUPFAM" id="SSF52047">
    <property type="entry name" value="RNI-like"/>
    <property type="match status" value="1"/>
</dbReference>
<evidence type="ECO:0000313" key="2">
    <source>
        <dbReference type="Proteomes" id="UP001209540"/>
    </source>
</evidence>
<reference evidence="1" key="2">
    <citation type="submission" date="2023-02" db="EMBL/GenBank/DDBJ databases">
        <authorList>
            <consortium name="DOE Joint Genome Institute"/>
            <person name="Mondo S.J."/>
            <person name="Chang Y."/>
            <person name="Wang Y."/>
            <person name="Ahrendt S."/>
            <person name="Andreopoulos W."/>
            <person name="Barry K."/>
            <person name="Beard J."/>
            <person name="Benny G.L."/>
            <person name="Blankenship S."/>
            <person name="Bonito G."/>
            <person name="Cuomo C."/>
            <person name="Desiro A."/>
            <person name="Gervers K.A."/>
            <person name="Hundley H."/>
            <person name="Kuo A."/>
            <person name="LaButti K."/>
            <person name="Lang B.F."/>
            <person name="Lipzen A."/>
            <person name="O'Donnell K."/>
            <person name="Pangilinan J."/>
            <person name="Reynolds N."/>
            <person name="Sandor L."/>
            <person name="Smith M.W."/>
            <person name="Tsang A."/>
            <person name="Grigoriev I.V."/>
            <person name="Stajich J.E."/>
            <person name="Spatafora J.W."/>
        </authorList>
    </citation>
    <scope>NUCLEOTIDE SEQUENCE</scope>
    <source>
        <strain evidence="1">RSA 2281</strain>
    </source>
</reference>
<proteinExistence type="predicted"/>
<organism evidence="1 2">
    <name type="scientific">Phascolomyces articulosus</name>
    <dbReference type="NCBI Taxonomy" id="60185"/>
    <lineage>
        <taxon>Eukaryota</taxon>
        <taxon>Fungi</taxon>
        <taxon>Fungi incertae sedis</taxon>
        <taxon>Mucoromycota</taxon>
        <taxon>Mucoromycotina</taxon>
        <taxon>Mucoromycetes</taxon>
        <taxon>Mucorales</taxon>
        <taxon>Lichtheimiaceae</taxon>
        <taxon>Phascolomyces</taxon>
    </lineage>
</organism>
<protein>
    <submittedName>
        <fullName evidence="1">Uncharacterized protein</fullName>
    </submittedName>
</protein>
<comment type="caution">
    <text evidence="1">The sequence shown here is derived from an EMBL/GenBank/DDBJ whole genome shotgun (WGS) entry which is preliminary data.</text>
</comment>
<dbReference type="EMBL" id="JAIXMP010000016">
    <property type="protein sequence ID" value="KAI9260551.1"/>
    <property type="molecule type" value="Genomic_DNA"/>
</dbReference>
<gene>
    <name evidence="1" type="ORF">BDA99DRAFT_85040</name>
</gene>
<reference evidence="1" key="1">
    <citation type="journal article" date="2022" name="IScience">
        <title>Evolution of zygomycete secretomes and the origins of terrestrial fungal ecologies.</title>
        <authorList>
            <person name="Chang Y."/>
            <person name="Wang Y."/>
            <person name="Mondo S."/>
            <person name="Ahrendt S."/>
            <person name="Andreopoulos W."/>
            <person name="Barry K."/>
            <person name="Beard J."/>
            <person name="Benny G.L."/>
            <person name="Blankenship S."/>
            <person name="Bonito G."/>
            <person name="Cuomo C."/>
            <person name="Desiro A."/>
            <person name="Gervers K.A."/>
            <person name="Hundley H."/>
            <person name="Kuo A."/>
            <person name="LaButti K."/>
            <person name="Lang B.F."/>
            <person name="Lipzen A."/>
            <person name="O'Donnell K."/>
            <person name="Pangilinan J."/>
            <person name="Reynolds N."/>
            <person name="Sandor L."/>
            <person name="Smith M.E."/>
            <person name="Tsang A."/>
            <person name="Grigoriev I.V."/>
            <person name="Stajich J.E."/>
            <person name="Spatafora J.W."/>
        </authorList>
    </citation>
    <scope>NUCLEOTIDE SEQUENCE</scope>
    <source>
        <strain evidence="1">RSA 2281</strain>
    </source>
</reference>
<evidence type="ECO:0000313" key="1">
    <source>
        <dbReference type="EMBL" id="KAI9260551.1"/>
    </source>
</evidence>
<accession>A0AAD5K7Y5</accession>
<name>A0AAD5K7Y5_9FUNG</name>
<dbReference type="Gene3D" id="3.80.10.10">
    <property type="entry name" value="Ribonuclease Inhibitor"/>
    <property type="match status" value="1"/>
</dbReference>
<dbReference type="AlphaFoldDB" id="A0AAD5K7Y5"/>
<dbReference type="InterPro" id="IPR032675">
    <property type="entry name" value="LRR_dom_sf"/>
</dbReference>